<feature type="domain" description="F-box" evidence="1">
    <location>
        <begin position="51"/>
        <end position="97"/>
    </location>
</feature>
<gene>
    <name evidence="2" type="ORF">BCR35DRAFT_298154</name>
</gene>
<reference evidence="2 3" key="1">
    <citation type="submission" date="2016-07" db="EMBL/GenBank/DDBJ databases">
        <title>Pervasive Adenine N6-methylation of Active Genes in Fungi.</title>
        <authorList>
            <consortium name="DOE Joint Genome Institute"/>
            <person name="Mondo S.J."/>
            <person name="Dannebaum R.O."/>
            <person name="Kuo R.C."/>
            <person name="Labutti K."/>
            <person name="Haridas S."/>
            <person name="Kuo A."/>
            <person name="Salamov A."/>
            <person name="Ahrendt S.R."/>
            <person name="Lipzen A."/>
            <person name="Sullivan W."/>
            <person name="Andreopoulos W.B."/>
            <person name="Clum A."/>
            <person name="Lindquist E."/>
            <person name="Daum C."/>
            <person name="Ramamoorthy G.K."/>
            <person name="Gryganskyi A."/>
            <person name="Culley D."/>
            <person name="Magnuson J.K."/>
            <person name="James T.Y."/>
            <person name="O'Malley M.A."/>
            <person name="Stajich J.E."/>
            <person name="Spatafora J.W."/>
            <person name="Visel A."/>
            <person name="Grigoriev I.V."/>
        </authorList>
    </citation>
    <scope>NUCLEOTIDE SEQUENCE [LARGE SCALE GENOMIC DNA]</scope>
    <source>
        <strain evidence="2 3">62-1032</strain>
    </source>
</reference>
<accession>A0A1Y2G593</accession>
<dbReference type="SUPFAM" id="SSF52047">
    <property type="entry name" value="RNI-like"/>
    <property type="match status" value="1"/>
</dbReference>
<dbReference type="CDD" id="cd09917">
    <property type="entry name" value="F-box_SF"/>
    <property type="match status" value="1"/>
</dbReference>
<dbReference type="PROSITE" id="PS50181">
    <property type="entry name" value="FBOX"/>
    <property type="match status" value="1"/>
</dbReference>
<dbReference type="InterPro" id="IPR032675">
    <property type="entry name" value="LRR_dom_sf"/>
</dbReference>
<dbReference type="Pfam" id="PF00646">
    <property type="entry name" value="F-box"/>
    <property type="match status" value="1"/>
</dbReference>
<protein>
    <recommendedName>
        <fullName evidence="1">F-box domain-containing protein</fullName>
    </recommendedName>
</protein>
<dbReference type="Proteomes" id="UP000193467">
    <property type="component" value="Unassembled WGS sequence"/>
</dbReference>
<proteinExistence type="predicted"/>
<dbReference type="InterPro" id="IPR036047">
    <property type="entry name" value="F-box-like_dom_sf"/>
</dbReference>
<sequence length="440" mass="47536">MSTGASKTLEESLSADLQSKAKLASHSEASIEQLDSGKTMDASSQKKREAPLKLLDLPETILSLIAAHLDQATLLRFAFTSTRLRPIARRSTLFSYDGTSNRTGRFLSLLEDNLELGPNVRLSAFEPIDRDRPADFQRKTAFHLFKSVAGLCPNLEELAVHHLPAVDDAATQGTLFMALSKLTKLRVLELGSMDSSSYPADAPGRPSWNPPLPSDMLLWSIAPLTELRALTAVVGGSKAASLLAKQRALPPSTGLKEVQLVLKDPVQDSDFVALAARTFPNAHRLTLTIDSNKSLTGAGLTEAFTSLSPSLLHFVLTESGPERRGTYFDPILSSKPSRFPSLSTLAINGTSISPSTLSSLPTTLIALILDLSTSPQGRDSPTPTVSTTLLDLLTNQENFLPELKSLILLGVQREKELWTRMAFKMACAKRGIEPLIAPSA</sequence>
<dbReference type="AlphaFoldDB" id="A0A1Y2G593"/>
<evidence type="ECO:0000313" key="2">
    <source>
        <dbReference type="EMBL" id="ORY92670.1"/>
    </source>
</evidence>
<evidence type="ECO:0000313" key="3">
    <source>
        <dbReference type="Proteomes" id="UP000193467"/>
    </source>
</evidence>
<dbReference type="Gene3D" id="3.80.10.10">
    <property type="entry name" value="Ribonuclease Inhibitor"/>
    <property type="match status" value="1"/>
</dbReference>
<dbReference type="InParanoid" id="A0A1Y2G593"/>
<evidence type="ECO:0000259" key="1">
    <source>
        <dbReference type="PROSITE" id="PS50181"/>
    </source>
</evidence>
<organism evidence="2 3">
    <name type="scientific">Leucosporidium creatinivorum</name>
    <dbReference type="NCBI Taxonomy" id="106004"/>
    <lineage>
        <taxon>Eukaryota</taxon>
        <taxon>Fungi</taxon>
        <taxon>Dikarya</taxon>
        <taxon>Basidiomycota</taxon>
        <taxon>Pucciniomycotina</taxon>
        <taxon>Microbotryomycetes</taxon>
        <taxon>Leucosporidiales</taxon>
        <taxon>Leucosporidium</taxon>
    </lineage>
</organism>
<dbReference type="EMBL" id="MCGR01000001">
    <property type="protein sequence ID" value="ORY92670.1"/>
    <property type="molecule type" value="Genomic_DNA"/>
</dbReference>
<dbReference type="InterPro" id="IPR001810">
    <property type="entry name" value="F-box_dom"/>
</dbReference>
<name>A0A1Y2G593_9BASI</name>
<keyword evidence="3" id="KW-1185">Reference proteome</keyword>
<comment type="caution">
    <text evidence="2">The sequence shown here is derived from an EMBL/GenBank/DDBJ whole genome shotgun (WGS) entry which is preliminary data.</text>
</comment>
<dbReference type="SUPFAM" id="SSF81383">
    <property type="entry name" value="F-box domain"/>
    <property type="match status" value="1"/>
</dbReference>